<accession>A0A060ZEG1</accession>
<feature type="compositionally biased region" description="Acidic residues" evidence="1">
    <location>
        <begin position="185"/>
        <end position="199"/>
    </location>
</feature>
<evidence type="ECO:0000256" key="1">
    <source>
        <dbReference type="SAM" id="MobiDB-lite"/>
    </source>
</evidence>
<feature type="non-terminal residue" evidence="2">
    <location>
        <position position="1"/>
    </location>
</feature>
<feature type="compositionally biased region" description="Low complexity" evidence="1">
    <location>
        <begin position="65"/>
        <end position="97"/>
    </location>
</feature>
<proteinExistence type="predicted"/>
<dbReference type="Proteomes" id="UP000193380">
    <property type="component" value="Unassembled WGS sequence"/>
</dbReference>
<reference evidence="2" key="2">
    <citation type="submission" date="2014-03" db="EMBL/GenBank/DDBJ databases">
        <authorList>
            <person name="Genoscope - CEA"/>
        </authorList>
    </citation>
    <scope>NUCLEOTIDE SEQUENCE</scope>
</reference>
<dbReference type="PaxDb" id="8022-A0A060ZEG1"/>
<evidence type="ECO:0000313" key="2">
    <source>
        <dbReference type="EMBL" id="CDQ99610.1"/>
    </source>
</evidence>
<dbReference type="EMBL" id="FR948460">
    <property type="protein sequence ID" value="CDQ99610.1"/>
    <property type="molecule type" value="Genomic_DNA"/>
</dbReference>
<organism evidence="2 3">
    <name type="scientific">Oncorhynchus mykiss</name>
    <name type="common">Rainbow trout</name>
    <name type="synonym">Salmo gairdneri</name>
    <dbReference type="NCBI Taxonomy" id="8022"/>
    <lineage>
        <taxon>Eukaryota</taxon>
        <taxon>Metazoa</taxon>
        <taxon>Chordata</taxon>
        <taxon>Craniata</taxon>
        <taxon>Vertebrata</taxon>
        <taxon>Euteleostomi</taxon>
        <taxon>Actinopterygii</taxon>
        <taxon>Neopterygii</taxon>
        <taxon>Teleostei</taxon>
        <taxon>Protacanthopterygii</taxon>
        <taxon>Salmoniformes</taxon>
        <taxon>Salmonidae</taxon>
        <taxon>Salmoninae</taxon>
        <taxon>Oncorhynchus</taxon>
    </lineage>
</organism>
<protein>
    <submittedName>
        <fullName evidence="2">Uncharacterized protein</fullName>
    </submittedName>
</protein>
<name>A0A060ZEG1_ONCMY</name>
<feature type="region of interest" description="Disordered" evidence="1">
    <location>
        <begin position="49"/>
        <end position="296"/>
    </location>
</feature>
<dbReference type="STRING" id="8022.A0A060ZEG1"/>
<feature type="compositionally biased region" description="Low complexity" evidence="1">
    <location>
        <begin position="126"/>
        <end position="148"/>
    </location>
</feature>
<gene>
    <name evidence="2" type="ORF">GSONMT00039351001</name>
</gene>
<feature type="compositionally biased region" description="Polar residues" evidence="1">
    <location>
        <begin position="264"/>
        <end position="273"/>
    </location>
</feature>
<reference evidence="2" key="1">
    <citation type="journal article" date="2014" name="Nat. Commun.">
        <title>The rainbow trout genome provides novel insights into evolution after whole-genome duplication in vertebrates.</title>
        <authorList>
            <person name="Berthelot C."/>
            <person name="Brunet F."/>
            <person name="Chalopin D."/>
            <person name="Juanchich A."/>
            <person name="Bernard M."/>
            <person name="Noel B."/>
            <person name="Bento P."/>
            <person name="Da Silva C."/>
            <person name="Labadie K."/>
            <person name="Alberti A."/>
            <person name="Aury J.M."/>
            <person name="Louis A."/>
            <person name="Dehais P."/>
            <person name="Bardou P."/>
            <person name="Montfort J."/>
            <person name="Klopp C."/>
            <person name="Cabau C."/>
            <person name="Gaspin C."/>
            <person name="Thorgaard G.H."/>
            <person name="Boussaha M."/>
            <person name="Quillet E."/>
            <person name="Guyomard R."/>
            <person name="Galiana D."/>
            <person name="Bobe J."/>
            <person name="Volff J.N."/>
            <person name="Genet C."/>
            <person name="Wincker P."/>
            <person name="Jaillon O."/>
            <person name="Roest Crollius H."/>
            <person name="Guiguen Y."/>
        </authorList>
    </citation>
    <scope>NUCLEOTIDE SEQUENCE [LARGE SCALE GENOMIC DNA]</scope>
</reference>
<feature type="compositionally biased region" description="Basic and acidic residues" evidence="1">
    <location>
        <begin position="205"/>
        <end position="254"/>
    </location>
</feature>
<feature type="compositionally biased region" description="Polar residues" evidence="1">
    <location>
        <begin position="108"/>
        <end position="125"/>
    </location>
</feature>
<dbReference type="AlphaFoldDB" id="A0A060ZEG1"/>
<sequence>RFPLYNVSVFFFSFPQMGMSPSRMPQVQGMMGQHANSMVGQTANQSQFMPQSQFSPNTAPGGGMMMNNLGSLGQPQAQAAVTQAQPSPSSTPTHVPSGGLTARPPSTLGMQSPAAPSQPLTPLQHQQPGTPSQTQPSSVQPPSTPLSQAPASIDNRMPTPGSVAEVHSQQAPPDMAQTEHKAELKDEEEEEEDDEDDDCGSGKKQPSDFKMEQDEDQKDTKPLTVKEEEPDGAEPKQEPMETKEEKKPEIKNEPKEEEEGGVNGTSASTSPTQNRKKSEDLVSIKLAGARSFSNDK</sequence>
<evidence type="ECO:0000313" key="3">
    <source>
        <dbReference type="Proteomes" id="UP000193380"/>
    </source>
</evidence>